<feature type="compositionally biased region" description="Low complexity" evidence="1">
    <location>
        <begin position="14"/>
        <end position="23"/>
    </location>
</feature>
<evidence type="ECO:0000313" key="2">
    <source>
        <dbReference type="EMBL" id="KAB8337076.1"/>
    </source>
</evidence>
<dbReference type="AlphaFoldDB" id="A0A5N6KPJ9"/>
<dbReference type="EMBL" id="VIBQ01000009">
    <property type="protein sequence ID" value="KAB8337076.1"/>
    <property type="molecule type" value="Genomic_DNA"/>
</dbReference>
<reference evidence="2 3" key="1">
    <citation type="submission" date="2019-06" db="EMBL/GenBank/DDBJ databases">
        <title>A chromosomal-level reference genome of Carpinus fangiana (Coryloideae, Betulaceae).</title>
        <authorList>
            <person name="Yang X."/>
            <person name="Wang Z."/>
            <person name="Zhang L."/>
            <person name="Hao G."/>
            <person name="Liu J."/>
            <person name="Yang Y."/>
        </authorList>
    </citation>
    <scope>NUCLEOTIDE SEQUENCE [LARGE SCALE GENOMIC DNA]</scope>
    <source>
        <strain evidence="2">Cfa_2016G</strain>
        <tissue evidence="2">Leaf</tissue>
    </source>
</reference>
<keyword evidence="3" id="KW-1185">Reference proteome</keyword>
<comment type="caution">
    <text evidence="2">The sequence shown here is derived from an EMBL/GenBank/DDBJ whole genome shotgun (WGS) entry which is preliminary data.</text>
</comment>
<organism evidence="2 3">
    <name type="scientific">Carpinus fangiana</name>
    <dbReference type="NCBI Taxonomy" id="176857"/>
    <lineage>
        <taxon>Eukaryota</taxon>
        <taxon>Viridiplantae</taxon>
        <taxon>Streptophyta</taxon>
        <taxon>Embryophyta</taxon>
        <taxon>Tracheophyta</taxon>
        <taxon>Spermatophyta</taxon>
        <taxon>Magnoliopsida</taxon>
        <taxon>eudicotyledons</taxon>
        <taxon>Gunneridae</taxon>
        <taxon>Pentapetalae</taxon>
        <taxon>rosids</taxon>
        <taxon>fabids</taxon>
        <taxon>Fagales</taxon>
        <taxon>Betulaceae</taxon>
        <taxon>Carpinus</taxon>
    </lineage>
</organism>
<feature type="region of interest" description="Disordered" evidence="1">
    <location>
        <begin position="1"/>
        <end position="37"/>
    </location>
</feature>
<evidence type="ECO:0000256" key="1">
    <source>
        <dbReference type="SAM" id="MobiDB-lite"/>
    </source>
</evidence>
<dbReference type="Proteomes" id="UP000327013">
    <property type="component" value="Unassembled WGS sequence"/>
</dbReference>
<accession>A0A5N6KPJ9</accession>
<gene>
    <name evidence="2" type="ORF">FH972_021380</name>
</gene>
<protein>
    <submittedName>
        <fullName evidence="2">Uncharacterized protein</fullName>
    </submittedName>
</protein>
<name>A0A5N6KPJ9_9ROSI</name>
<sequence>MLRRRVELQVAGMKTTKSTSKSKGAVPEPRNRAAGGGCGWHSRLSHGDYVKLDLSRFELAIWEQQCTVVAVQDNL</sequence>
<evidence type="ECO:0000313" key="3">
    <source>
        <dbReference type="Proteomes" id="UP000327013"/>
    </source>
</evidence>
<proteinExistence type="predicted"/>